<dbReference type="EMBL" id="JAGYWB010000013">
    <property type="protein sequence ID" value="KAI0499597.1"/>
    <property type="molecule type" value="Genomic_DNA"/>
</dbReference>
<keyword evidence="2" id="KW-1185">Reference proteome</keyword>
<name>A0A8T3AU15_DENNO</name>
<accession>A0A8T3AU15</accession>
<proteinExistence type="predicted"/>
<evidence type="ECO:0000313" key="1">
    <source>
        <dbReference type="EMBL" id="KAI0499597.1"/>
    </source>
</evidence>
<dbReference type="Proteomes" id="UP000829196">
    <property type="component" value="Unassembled WGS sequence"/>
</dbReference>
<gene>
    <name evidence="1" type="ORF">KFK09_017803</name>
</gene>
<dbReference type="AlphaFoldDB" id="A0A8T3AU15"/>
<protein>
    <submittedName>
        <fullName evidence="1">Uncharacterized protein</fullName>
    </submittedName>
</protein>
<comment type="caution">
    <text evidence="1">The sequence shown here is derived from an EMBL/GenBank/DDBJ whole genome shotgun (WGS) entry which is preliminary data.</text>
</comment>
<evidence type="ECO:0000313" key="2">
    <source>
        <dbReference type="Proteomes" id="UP000829196"/>
    </source>
</evidence>
<organism evidence="1 2">
    <name type="scientific">Dendrobium nobile</name>
    <name type="common">Orchid</name>
    <dbReference type="NCBI Taxonomy" id="94219"/>
    <lineage>
        <taxon>Eukaryota</taxon>
        <taxon>Viridiplantae</taxon>
        <taxon>Streptophyta</taxon>
        <taxon>Embryophyta</taxon>
        <taxon>Tracheophyta</taxon>
        <taxon>Spermatophyta</taxon>
        <taxon>Magnoliopsida</taxon>
        <taxon>Liliopsida</taxon>
        <taxon>Asparagales</taxon>
        <taxon>Orchidaceae</taxon>
        <taxon>Epidendroideae</taxon>
        <taxon>Malaxideae</taxon>
        <taxon>Dendrobiinae</taxon>
        <taxon>Dendrobium</taxon>
    </lineage>
</organism>
<reference evidence="1" key="1">
    <citation type="journal article" date="2022" name="Front. Genet.">
        <title>Chromosome-Scale Assembly of the Dendrobium nobile Genome Provides Insights Into the Molecular Mechanism of the Biosynthesis of the Medicinal Active Ingredient of Dendrobium.</title>
        <authorList>
            <person name="Xu Q."/>
            <person name="Niu S.-C."/>
            <person name="Li K.-L."/>
            <person name="Zheng P.-J."/>
            <person name="Zhang X.-J."/>
            <person name="Jia Y."/>
            <person name="Liu Y."/>
            <person name="Niu Y.-X."/>
            <person name="Yu L.-H."/>
            <person name="Chen D.-F."/>
            <person name="Zhang G.-Q."/>
        </authorList>
    </citation>
    <scope>NUCLEOTIDE SEQUENCE</scope>
    <source>
        <tissue evidence="1">Leaf</tissue>
    </source>
</reference>
<sequence length="69" mass="8441">MHMAFHKPLNAYGLFKDFYPTCYQIYILHVPKKQVYIKYLVIFNENIKQKQLSERDKKYNKKLNLEISN</sequence>